<gene>
    <name evidence="8" type="primary">LOC111451687</name>
</gene>
<reference evidence="8" key="1">
    <citation type="submission" date="2025-08" db="UniProtKB">
        <authorList>
            <consortium name="RefSeq"/>
        </authorList>
    </citation>
    <scope>IDENTIFICATION</scope>
    <source>
        <tissue evidence="8">Young leaves</tissue>
    </source>
</reference>
<dbReference type="GeneID" id="111451687"/>
<feature type="region of interest" description="Disordered" evidence="5">
    <location>
        <begin position="20"/>
        <end position="40"/>
    </location>
</feature>
<dbReference type="KEGG" id="cmos:111451687"/>
<evidence type="ECO:0000256" key="2">
    <source>
        <dbReference type="ARBA" id="ARBA00010274"/>
    </source>
</evidence>
<dbReference type="GO" id="GO:0005654">
    <property type="term" value="C:nucleoplasm"/>
    <property type="evidence" value="ECO:0007669"/>
    <property type="project" value="UniProtKB-SubCell"/>
</dbReference>
<evidence type="ECO:0000256" key="4">
    <source>
        <dbReference type="ARBA" id="ARBA00023306"/>
    </source>
</evidence>
<evidence type="ECO:0000256" key="1">
    <source>
        <dbReference type="ARBA" id="ARBA00004642"/>
    </source>
</evidence>
<dbReference type="PIRSF" id="PIRSF017811">
    <property type="entry name" value="CDK_inhib_pln"/>
    <property type="match status" value="1"/>
</dbReference>
<evidence type="ECO:0000313" key="7">
    <source>
        <dbReference type="Proteomes" id="UP000504609"/>
    </source>
</evidence>
<dbReference type="InterPro" id="IPR044275">
    <property type="entry name" value="KRP"/>
</dbReference>
<accession>A0A6J1G8D3</accession>
<evidence type="ECO:0000256" key="3">
    <source>
        <dbReference type="ARBA" id="ARBA00023013"/>
    </source>
</evidence>
<evidence type="ECO:0000259" key="6">
    <source>
        <dbReference type="Pfam" id="PF02234"/>
    </source>
</evidence>
<dbReference type="InterPro" id="IPR003175">
    <property type="entry name" value="CDI_dom"/>
</dbReference>
<keyword evidence="4" id="KW-0131">Cell cycle</keyword>
<dbReference type="Proteomes" id="UP000504609">
    <property type="component" value="Unplaced"/>
</dbReference>
<dbReference type="Gene3D" id="4.10.365.10">
    <property type="entry name" value="p27"/>
    <property type="match status" value="1"/>
</dbReference>
<dbReference type="GO" id="GO:0004861">
    <property type="term" value="F:cyclin-dependent protein serine/threonine kinase inhibitor activity"/>
    <property type="evidence" value="ECO:0007669"/>
    <property type="project" value="InterPro"/>
</dbReference>
<comment type="subcellular location">
    <subcellularLocation>
        <location evidence="1">Nucleus</location>
        <location evidence="1">Nucleoplasm</location>
    </subcellularLocation>
</comment>
<name>A0A6J1G8D3_CUCMO</name>
<dbReference type="InterPro" id="IPR044898">
    <property type="entry name" value="CDI_dom_sf"/>
</dbReference>
<keyword evidence="7" id="KW-1185">Reference proteome</keyword>
<dbReference type="RefSeq" id="XP_022947965.1">
    <property type="nucleotide sequence ID" value="XM_023092197.1"/>
</dbReference>
<feature type="compositionally biased region" description="Low complexity" evidence="5">
    <location>
        <begin position="72"/>
        <end position="85"/>
    </location>
</feature>
<keyword evidence="3 8" id="KW-0649">Protein kinase inhibitor</keyword>
<dbReference type="GO" id="GO:0051726">
    <property type="term" value="P:regulation of cell cycle"/>
    <property type="evidence" value="ECO:0007669"/>
    <property type="project" value="InterPro"/>
</dbReference>
<feature type="compositionally biased region" description="Polar residues" evidence="5">
    <location>
        <begin position="145"/>
        <end position="158"/>
    </location>
</feature>
<dbReference type="AlphaFoldDB" id="A0A6J1G8D3"/>
<comment type="similarity">
    <text evidence="2">Belongs to the CDI family. ICK/KRP subfamily.</text>
</comment>
<feature type="region of interest" description="Disordered" evidence="5">
    <location>
        <begin position="72"/>
        <end position="100"/>
    </location>
</feature>
<feature type="domain" description="Cyclin-dependent kinase inhibitor" evidence="6">
    <location>
        <begin position="181"/>
        <end position="223"/>
    </location>
</feature>
<protein>
    <submittedName>
        <fullName evidence="8">Cyclin-dependent kinase inhibitor 7-like</fullName>
    </submittedName>
</protein>
<organism evidence="7 8">
    <name type="scientific">Cucurbita moschata</name>
    <name type="common">Winter crookneck squash</name>
    <name type="synonym">Cucurbita pepo var. moschata</name>
    <dbReference type="NCBI Taxonomy" id="3662"/>
    <lineage>
        <taxon>Eukaryota</taxon>
        <taxon>Viridiplantae</taxon>
        <taxon>Streptophyta</taxon>
        <taxon>Embryophyta</taxon>
        <taxon>Tracheophyta</taxon>
        <taxon>Spermatophyta</taxon>
        <taxon>Magnoliopsida</taxon>
        <taxon>eudicotyledons</taxon>
        <taxon>Gunneridae</taxon>
        <taxon>Pentapetalae</taxon>
        <taxon>rosids</taxon>
        <taxon>fabids</taxon>
        <taxon>Cucurbitales</taxon>
        <taxon>Cucurbitaceae</taxon>
        <taxon>Cucurbiteae</taxon>
        <taxon>Cucurbita</taxon>
    </lineage>
</organism>
<feature type="region of interest" description="Disordered" evidence="5">
    <location>
        <begin position="140"/>
        <end position="181"/>
    </location>
</feature>
<sequence length="226" mass="25438">MVRKCRAVAEIAVMEVDVRRTTRPPPDLEDVPHSSTNTSANKRQITAGTDFHFTTATTSFVKLPRRRRRLVLPLESSLRQPSTTSTEERSSTSPISDDDASAFCCSSNGCSEVVEESSKFVDLEDEEKDEHGIAYKSCRERRETTPSSHFQSTMSSDMESLAMKTKATSGNGSSSSSMKKPAESELEEFFTAAEKKIQKRFAEKYNYDIVEDVPLEGRYEWIRLKP</sequence>
<evidence type="ECO:0000313" key="8">
    <source>
        <dbReference type="RefSeq" id="XP_022947965.1"/>
    </source>
</evidence>
<evidence type="ECO:0000256" key="5">
    <source>
        <dbReference type="SAM" id="MobiDB-lite"/>
    </source>
</evidence>
<dbReference type="PANTHER" id="PTHR46776">
    <property type="entry name" value="CYCLIN-DEPENDENT KINASE INHIBITOR 4-RELATED"/>
    <property type="match status" value="1"/>
</dbReference>
<proteinExistence type="inferred from homology"/>
<dbReference type="Pfam" id="PF02234">
    <property type="entry name" value="CDI"/>
    <property type="match status" value="1"/>
</dbReference>